<dbReference type="GO" id="GO:0005524">
    <property type="term" value="F:ATP binding"/>
    <property type="evidence" value="ECO:0007669"/>
    <property type="project" value="UniProtKB-KW"/>
</dbReference>
<keyword evidence="12" id="KW-1185">Reference proteome</keyword>
<gene>
    <name evidence="11" type="ORF">VP01_356g8</name>
</gene>
<dbReference type="GO" id="GO:0035556">
    <property type="term" value="P:intracellular signal transduction"/>
    <property type="evidence" value="ECO:0007669"/>
    <property type="project" value="TreeGrafter"/>
</dbReference>
<dbReference type="SUPFAM" id="SSF56112">
    <property type="entry name" value="Protein kinase-like (PK-like)"/>
    <property type="match status" value="1"/>
</dbReference>
<evidence type="ECO:0000256" key="4">
    <source>
        <dbReference type="ARBA" id="ARBA00022741"/>
    </source>
</evidence>
<evidence type="ECO:0000256" key="8">
    <source>
        <dbReference type="ARBA" id="ARBA00048679"/>
    </source>
</evidence>
<comment type="catalytic activity">
    <reaction evidence="8">
        <text>L-seryl-[protein] + ATP = O-phospho-L-seryl-[protein] + ADP + H(+)</text>
        <dbReference type="Rhea" id="RHEA:17989"/>
        <dbReference type="Rhea" id="RHEA-COMP:9863"/>
        <dbReference type="Rhea" id="RHEA-COMP:11604"/>
        <dbReference type="ChEBI" id="CHEBI:15378"/>
        <dbReference type="ChEBI" id="CHEBI:29999"/>
        <dbReference type="ChEBI" id="CHEBI:30616"/>
        <dbReference type="ChEBI" id="CHEBI:83421"/>
        <dbReference type="ChEBI" id="CHEBI:456216"/>
        <dbReference type="EC" id="2.7.11.1"/>
    </reaction>
</comment>
<feature type="region of interest" description="Disordered" evidence="9">
    <location>
        <begin position="41"/>
        <end position="66"/>
    </location>
</feature>
<feature type="domain" description="Serine/threonine-protein kinase haspin C-terminal" evidence="10">
    <location>
        <begin position="648"/>
        <end position="743"/>
    </location>
</feature>
<keyword evidence="6" id="KW-0067">ATP-binding</keyword>
<evidence type="ECO:0000256" key="6">
    <source>
        <dbReference type="ARBA" id="ARBA00022840"/>
    </source>
</evidence>
<comment type="catalytic activity">
    <reaction evidence="7">
        <text>L-threonyl-[protein] + ATP = O-phospho-L-threonyl-[protein] + ADP + H(+)</text>
        <dbReference type="Rhea" id="RHEA:46608"/>
        <dbReference type="Rhea" id="RHEA-COMP:11060"/>
        <dbReference type="Rhea" id="RHEA-COMP:11605"/>
        <dbReference type="ChEBI" id="CHEBI:15378"/>
        <dbReference type="ChEBI" id="CHEBI:30013"/>
        <dbReference type="ChEBI" id="CHEBI:30616"/>
        <dbReference type="ChEBI" id="CHEBI:61977"/>
        <dbReference type="ChEBI" id="CHEBI:456216"/>
        <dbReference type="EC" id="2.7.11.1"/>
    </reaction>
</comment>
<dbReference type="AlphaFoldDB" id="A0A0L6UX83"/>
<sequence length="934" mass="105398">MENGAANFTLVLPSASFKLAFVRLNRNKNVYRRTAKQPVIDVDSDSSASEQTHQKTRDHLKTPIYRTHKHHQFTVLSIDSDTEYAPQSPSAHKLPSKKTSQVHLVTPILKNHHQSPTNNDSPLQLSRRLSRSSNSLDQKTADQSKSKPAEILKPKLRHRAIFVRTLPHSPVVVIPRISRKKLASQLVPPQSPVQEKPKSSTTNYPSPQINALTIQPPTVPVPRQVRGRMSMVTGSARRSRYLNVLQHQKHTSAPSPLKPHTPQTPRQLITPISAYKLPNHSPLICHHQIGRTTYAHRPINDAIPSLLKICNQTQILNFTTTVENIEKSVVSDRLSNLRTKTKGTWEKIGEATYSEVFCWSPKQLGNLQDRGDPNTKNSLESRIVIKIIPIKRAKKSSFAAQATTSVINLSGNPNLADVDDKSLDNEFPLETDCMDAEKEIKLAKLLGSKSFVVSGEYPRVLLREWDKYRKKFPKQAENPRPGKFSVTQLYCCLLFAHAGKDLEASSLVGWQQAASILEQVSRALSQAEDEYEFEHRDLHWGNLLIHSTEPPRQINPTHQSKTRGKFSDEDVGNLTNSLQGIGLDSRSSTAPDPLKPEASGIGVSIIDYGLSRAKIVNKKSRSAYPHVKRGSTLTVEDDQEILWTDPDDDIFGAVGNDYQFNCYDLVNLTRENKPWSEFNPISNVIWLHYLTKKLIEEKSIATPAHNPTPSATEQDRMKLISTTRVKKTATNAKEKGKQGRHSSNPTIRGYENKARQACVDESNEDHNEKENSKTNIERECYELLVLSQRFLNQLIQLKLQRIHEGKKRDADGYSRNYEANSQPNGRKFRNEYNDYEPRQSTRLPSSSYDFLREGYADNHEQANSQRVNDTNCVDEQREKLALFREALGGATNSTGDKVELTLSMEKTYSLANQLLISQLNSKTKKTKNCRALAA</sequence>
<evidence type="ECO:0000256" key="1">
    <source>
        <dbReference type="ARBA" id="ARBA00012513"/>
    </source>
</evidence>
<keyword evidence="4" id="KW-0547">Nucleotide-binding</keyword>
<feature type="compositionally biased region" description="Basic and acidic residues" evidence="9">
    <location>
        <begin position="139"/>
        <end position="152"/>
    </location>
</feature>
<dbReference type="GO" id="GO:0005737">
    <property type="term" value="C:cytoplasm"/>
    <property type="evidence" value="ECO:0007669"/>
    <property type="project" value="TreeGrafter"/>
</dbReference>
<evidence type="ECO:0000313" key="12">
    <source>
        <dbReference type="Proteomes" id="UP000037035"/>
    </source>
</evidence>
<feature type="region of interest" description="Disordered" evidence="9">
    <location>
        <begin position="548"/>
        <end position="569"/>
    </location>
</feature>
<evidence type="ECO:0000256" key="5">
    <source>
        <dbReference type="ARBA" id="ARBA00022777"/>
    </source>
</evidence>
<dbReference type="InterPro" id="IPR011009">
    <property type="entry name" value="Kinase-like_dom_sf"/>
</dbReference>
<dbReference type="PANTHER" id="PTHR24419">
    <property type="entry name" value="INTERLEUKIN-1 RECEPTOR-ASSOCIATED KINASE"/>
    <property type="match status" value="1"/>
</dbReference>
<feature type="region of interest" description="Disordered" evidence="9">
    <location>
        <begin position="727"/>
        <end position="747"/>
    </location>
</feature>
<feature type="compositionally biased region" description="Basic and acidic residues" evidence="9">
    <location>
        <begin position="828"/>
        <end position="839"/>
    </location>
</feature>
<dbReference type="PANTHER" id="PTHR24419:SF18">
    <property type="entry name" value="SERINE_THREONINE-PROTEIN KINASE HASPIN"/>
    <property type="match status" value="1"/>
</dbReference>
<dbReference type="OrthoDB" id="5327538at2759"/>
<feature type="region of interest" description="Disordered" evidence="9">
    <location>
        <begin position="183"/>
        <end position="221"/>
    </location>
</feature>
<evidence type="ECO:0000256" key="2">
    <source>
        <dbReference type="ARBA" id="ARBA00022527"/>
    </source>
</evidence>
<evidence type="ECO:0000256" key="9">
    <source>
        <dbReference type="SAM" id="MobiDB-lite"/>
    </source>
</evidence>
<reference evidence="11 12" key="1">
    <citation type="submission" date="2015-08" db="EMBL/GenBank/DDBJ databases">
        <title>Next Generation Sequencing and Analysis of the Genome of Puccinia sorghi L Schw, the Causal Agent of Maize Common Rust.</title>
        <authorList>
            <person name="Rochi L."/>
            <person name="Burguener G."/>
            <person name="Darino M."/>
            <person name="Turjanski A."/>
            <person name="Kreff E."/>
            <person name="Dieguez M.J."/>
            <person name="Sacco F."/>
        </authorList>
    </citation>
    <scope>NUCLEOTIDE SEQUENCE [LARGE SCALE GENOMIC DNA]</scope>
    <source>
        <strain evidence="11 12">RO10H11247</strain>
    </source>
</reference>
<dbReference type="GO" id="GO:0072354">
    <property type="term" value="F:histone H3T3 kinase activity"/>
    <property type="evidence" value="ECO:0007669"/>
    <property type="project" value="TreeGrafter"/>
</dbReference>
<feature type="compositionally biased region" description="Polar residues" evidence="9">
    <location>
        <begin position="199"/>
        <end position="213"/>
    </location>
</feature>
<dbReference type="InterPro" id="IPR024604">
    <property type="entry name" value="GSG2_C"/>
</dbReference>
<dbReference type="Gene3D" id="3.30.200.20">
    <property type="entry name" value="Phosphorylase Kinase, domain 1"/>
    <property type="match status" value="1"/>
</dbReference>
<evidence type="ECO:0000256" key="3">
    <source>
        <dbReference type="ARBA" id="ARBA00022679"/>
    </source>
</evidence>
<dbReference type="STRING" id="27349.A0A0L6UX83"/>
<dbReference type="GO" id="GO:0005634">
    <property type="term" value="C:nucleus"/>
    <property type="evidence" value="ECO:0007669"/>
    <property type="project" value="TreeGrafter"/>
</dbReference>
<keyword evidence="5 11" id="KW-0418">Kinase</keyword>
<feature type="region of interest" description="Disordered" evidence="9">
    <location>
        <begin position="803"/>
        <end position="845"/>
    </location>
</feature>
<proteinExistence type="predicted"/>
<dbReference type="VEuPathDB" id="FungiDB:VP01_356g8"/>
<dbReference type="EC" id="2.7.11.1" evidence="1"/>
<feature type="region of interest" description="Disordered" evidence="9">
    <location>
        <begin position="108"/>
        <end position="152"/>
    </location>
</feature>
<feature type="compositionally biased region" description="Low complexity" evidence="9">
    <location>
        <begin position="121"/>
        <end position="136"/>
    </location>
</feature>
<accession>A0A0L6UX83</accession>
<dbReference type="EMBL" id="LAVV01008579">
    <property type="protein sequence ID" value="KNZ52455.1"/>
    <property type="molecule type" value="Genomic_DNA"/>
</dbReference>
<feature type="compositionally biased region" description="Basic and acidic residues" evidence="9">
    <location>
        <begin position="803"/>
        <end position="812"/>
    </location>
</feature>
<protein>
    <recommendedName>
        <fullName evidence="1">non-specific serine/threonine protein kinase</fullName>
        <ecNumber evidence="1">2.7.11.1</ecNumber>
    </recommendedName>
</protein>
<dbReference type="GO" id="GO:0000278">
    <property type="term" value="P:mitotic cell cycle"/>
    <property type="evidence" value="ECO:0007669"/>
    <property type="project" value="TreeGrafter"/>
</dbReference>
<keyword evidence="3" id="KW-0808">Transferase</keyword>
<dbReference type="Proteomes" id="UP000037035">
    <property type="component" value="Unassembled WGS sequence"/>
</dbReference>
<evidence type="ECO:0000256" key="7">
    <source>
        <dbReference type="ARBA" id="ARBA00047899"/>
    </source>
</evidence>
<name>A0A0L6UX83_9BASI</name>
<keyword evidence="2" id="KW-0723">Serine/threonine-protein kinase</keyword>
<dbReference type="Gene3D" id="1.10.510.10">
    <property type="entry name" value="Transferase(Phosphotransferase) domain 1"/>
    <property type="match status" value="1"/>
</dbReference>
<evidence type="ECO:0000259" key="10">
    <source>
        <dbReference type="SMART" id="SM01331"/>
    </source>
</evidence>
<organism evidence="11 12">
    <name type="scientific">Puccinia sorghi</name>
    <dbReference type="NCBI Taxonomy" id="27349"/>
    <lineage>
        <taxon>Eukaryota</taxon>
        <taxon>Fungi</taxon>
        <taxon>Dikarya</taxon>
        <taxon>Basidiomycota</taxon>
        <taxon>Pucciniomycotina</taxon>
        <taxon>Pucciniomycetes</taxon>
        <taxon>Pucciniales</taxon>
        <taxon>Pucciniaceae</taxon>
        <taxon>Puccinia</taxon>
    </lineage>
</organism>
<dbReference type="SMART" id="SM01331">
    <property type="entry name" value="DUF3635"/>
    <property type="match status" value="1"/>
</dbReference>
<comment type="caution">
    <text evidence="11">The sequence shown here is derived from an EMBL/GenBank/DDBJ whole genome shotgun (WGS) entry which is preliminary data.</text>
</comment>
<feature type="compositionally biased region" description="Basic and acidic residues" evidence="9">
    <location>
        <begin position="52"/>
        <end position="61"/>
    </location>
</feature>
<dbReference type="Pfam" id="PF12330">
    <property type="entry name" value="Haspin_kinase"/>
    <property type="match status" value="1"/>
</dbReference>
<evidence type="ECO:0000313" key="11">
    <source>
        <dbReference type="EMBL" id="KNZ52455.1"/>
    </source>
</evidence>